<reference evidence="1 2" key="2">
    <citation type="journal article" date="2016" name="Environ. Microbiol. Rep.">
        <title>Metagenomic evidence for the presence of phototrophic Gemmatimonadetes bacteria in diverse environments.</title>
        <authorList>
            <person name="Zeng Y."/>
            <person name="Baumbach J."/>
            <person name="Barbosa E.G."/>
            <person name="Azevedo V."/>
            <person name="Zhang C."/>
            <person name="Koblizek M."/>
        </authorList>
    </citation>
    <scope>NUCLEOTIDE SEQUENCE [LARGE SCALE GENOMIC DNA]</scope>
    <source>
        <strain evidence="1 2">AP64</strain>
    </source>
</reference>
<evidence type="ECO:0000313" key="1">
    <source>
        <dbReference type="EMBL" id="AMW05104.1"/>
    </source>
</evidence>
<sequence length="462" mass="50641">MRHGAAHRLIALATTWLLASGCVYYNGVYNAEKSAKRGDAKLQRNEDDAAREDFKVSAAHAETVIVRHPSSKWTSRSTYLAGRGAALSGDCETGRRYLSAFLGGAAGSGDEKSRALIALAACELRTSNAARARVLLDSLLPSLPAGETRRQARLWAARSALAQGDLQATDQYLGDVDSGLLPWEIAAAALAARDFVRAESVLVIRGRAGDFRDDVVRALVDFGLAQRLDGAERVVRAYDNARVRDLNRGRLQYTLGDQLLRAGRDSVARLYLDRSASLAGKDSLMRREVMIRTAYLDLRQARSMSGADSVLARVDSASWTTSFGRQINEHLLLLRLLLGRDDPTGASAFLAGEVARDSLRSAWLAQAVFSEFARQRTNSVFAPHAWYAASTLMPDSAERWQQRIRVEYPASAVALRLRGEDPATADDFANAPTLLKLRWGEAVRVWSDSVRKLRARSAQRAP</sequence>
<dbReference type="PROSITE" id="PS51257">
    <property type="entry name" value="PROKAR_LIPOPROTEIN"/>
    <property type="match status" value="1"/>
</dbReference>
<dbReference type="KEGG" id="gph:GEMMAAP_10280"/>
<dbReference type="Proteomes" id="UP000076404">
    <property type="component" value="Chromosome"/>
</dbReference>
<dbReference type="AlphaFoldDB" id="A0A143BKZ0"/>
<organism evidence="1 2">
    <name type="scientific">Gemmatimonas phototrophica</name>
    <dbReference type="NCBI Taxonomy" id="1379270"/>
    <lineage>
        <taxon>Bacteria</taxon>
        <taxon>Pseudomonadati</taxon>
        <taxon>Gemmatimonadota</taxon>
        <taxon>Gemmatimonadia</taxon>
        <taxon>Gemmatimonadales</taxon>
        <taxon>Gemmatimonadaceae</taxon>
        <taxon>Gemmatimonas</taxon>
    </lineage>
</organism>
<reference evidence="1 2" key="1">
    <citation type="journal article" date="2014" name="Proc. Natl. Acad. Sci. U.S.A.">
        <title>Functional type 2 photosynthetic reaction centers found in the rare bacterial phylum Gemmatimonadetes.</title>
        <authorList>
            <person name="Zeng Y."/>
            <person name="Feng F."/>
            <person name="Medova H."/>
            <person name="Dean J."/>
            <person name="Koblizek M."/>
        </authorList>
    </citation>
    <scope>NUCLEOTIDE SEQUENCE [LARGE SCALE GENOMIC DNA]</scope>
    <source>
        <strain evidence="1 2">AP64</strain>
    </source>
</reference>
<dbReference type="STRING" id="1379270.GEMMAAP_10280"/>
<protein>
    <submittedName>
        <fullName evidence="1">Uncharacterized protein</fullName>
    </submittedName>
</protein>
<gene>
    <name evidence="1" type="ORF">GEMMAAP_10280</name>
</gene>
<name>A0A143BKZ0_9BACT</name>
<proteinExistence type="predicted"/>
<accession>A0A143BKZ0</accession>
<dbReference type="RefSeq" id="WP_026849817.1">
    <property type="nucleotide sequence ID" value="NZ_CP011454.1"/>
</dbReference>
<keyword evidence="2" id="KW-1185">Reference proteome</keyword>
<evidence type="ECO:0000313" key="2">
    <source>
        <dbReference type="Proteomes" id="UP000076404"/>
    </source>
</evidence>
<dbReference type="EMBL" id="CP011454">
    <property type="protein sequence ID" value="AMW05104.1"/>
    <property type="molecule type" value="Genomic_DNA"/>
</dbReference>